<dbReference type="InterPro" id="IPR026246">
    <property type="entry name" value="Fsip1"/>
</dbReference>
<accession>A0A8E0VL71</accession>
<gene>
    <name evidence="4" type="ORF">FBUS_08566</name>
</gene>
<organism evidence="4 5">
    <name type="scientific">Fasciolopsis buskii</name>
    <dbReference type="NCBI Taxonomy" id="27845"/>
    <lineage>
        <taxon>Eukaryota</taxon>
        <taxon>Metazoa</taxon>
        <taxon>Spiralia</taxon>
        <taxon>Lophotrochozoa</taxon>
        <taxon>Platyhelminthes</taxon>
        <taxon>Trematoda</taxon>
        <taxon>Digenea</taxon>
        <taxon>Plagiorchiida</taxon>
        <taxon>Echinostomata</taxon>
        <taxon>Echinostomatoidea</taxon>
        <taxon>Fasciolidae</taxon>
        <taxon>Fasciolopsis</taxon>
    </lineage>
</organism>
<dbReference type="Proteomes" id="UP000728185">
    <property type="component" value="Unassembled WGS sequence"/>
</dbReference>
<sequence length="293" mass="32651">MEEDNSVDLRVQEGLSRIEELDRILKAKVEREKQVKRQGRLLRKQIQMQLMEVTKTPDLMRAMHSGPRTPPPAMIDLTSAIKNYPNGLIRPRQDITLNIERPLALDSDSIHGPLDREANTLCFCAVRYDVNLSETCVSRLDDVNALADGDKAVGNLPENTESSSAYQSLEKSPCSHLGQNNCDYIRRNVELATKAGEILPQTASEEARLEELLADDDQHGLPFGFPIICSEAWSAESTTPEPGVVSAQGTQLDLQSGCQVCSNMYPSFLCQKCREIIVVHLSVILLTHSYYNP</sequence>
<dbReference type="Pfam" id="PF15554">
    <property type="entry name" value="FSIP1"/>
    <property type="match status" value="2"/>
</dbReference>
<protein>
    <recommendedName>
        <fullName evidence="2">Fibrous sheath-interacting protein 1</fullName>
    </recommendedName>
</protein>
<comment type="similarity">
    <text evidence="1">Belongs to the FSIP1 family.</text>
</comment>
<evidence type="ECO:0000256" key="1">
    <source>
        <dbReference type="ARBA" id="ARBA00010495"/>
    </source>
</evidence>
<dbReference type="PANTHER" id="PTHR22012:SF2">
    <property type="entry name" value="FIBROUS SHEATH-INTERACTING PROTEIN 1"/>
    <property type="match status" value="1"/>
</dbReference>
<name>A0A8E0VL71_9TREM</name>
<dbReference type="PANTHER" id="PTHR22012">
    <property type="entry name" value="FIBROUS SHEATH INTERACTING PROTEIN 1"/>
    <property type="match status" value="1"/>
</dbReference>
<keyword evidence="5" id="KW-1185">Reference proteome</keyword>
<dbReference type="AlphaFoldDB" id="A0A8E0VL71"/>
<evidence type="ECO:0000313" key="5">
    <source>
        <dbReference type="Proteomes" id="UP000728185"/>
    </source>
</evidence>
<dbReference type="OrthoDB" id="437960at2759"/>
<evidence type="ECO:0000256" key="3">
    <source>
        <dbReference type="ARBA" id="ARBA00023054"/>
    </source>
</evidence>
<keyword evidence="3" id="KW-0175">Coiled coil</keyword>
<evidence type="ECO:0000313" key="4">
    <source>
        <dbReference type="EMBL" id="KAA0191949.1"/>
    </source>
</evidence>
<proteinExistence type="inferred from homology"/>
<dbReference type="EMBL" id="LUCM01006007">
    <property type="protein sequence ID" value="KAA0191949.1"/>
    <property type="molecule type" value="Genomic_DNA"/>
</dbReference>
<reference evidence="4" key="1">
    <citation type="submission" date="2019-05" db="EMBL/GenBank/DDBJ databases">
        <title>Annotation for the trematode Fasciolopsis buski.</title>
        <authorList>
            <person name="Choi Y.-J."/>
        </authorList>
    </citation>
    <scope>NUCLEOTIDE SEQUENCE</scope>
    <source>
        <strain evidence="4">HT</strain>
        <tissue evidence="4">Whole worm</tissue>
    </source>
</reference>
<comment type="caution">
    <text evidence="4">The sequence shown here is derived from an EMBL/GenBank/DDBJ whole genome shotgun (WGS) entry which is preliminary data.</text>
</comment>
<evidence type="ECO:0000256" key="2">
    <source>
        <dbReference type="ARBA" id="ARBA00019480"/>
    </source>
</evidence>